<reference evidence="4" key="1">
    <citation type="submission" date="2019-09" db="EMBL/GenBank/DDBJ databases">
        <title>Mumia zhuanghuii sp. nov. isolated from the intestinal contents of plateau pika (Ochotona curzoniae) in the Qinghai-Tibet plateau of China.</title>
        <authorList>
            <person name="Tian Z."/>
        </authorList>
    </citation>
    <scope>NUCLEOTIDE SEQUENCE [LARGE SCALE GENOMIC DNA]</scope>
    <source>
        <strain evidence="4">L-031</strain>
    </source>
</reference>
<sequence>MAIGYRAILCLAPDEDAVAVAESQLRSWLSEKKNRRSSAAELADWDGPGVHDLGGGSELVVVHAAESLDQSRRRLYRLREQNRHGVWTVSLYAISAPQARRYTQSLVIEAGVDDVPTPTAVTRVDTPRLARQILETTNTRDGDTPLYGVPLVIRSSDIEEVWQSIVDPARTASVIVAPALDGAHLDRWRQIVTSLTKQSVGVATTFVMDPEATELLAMRLPPSHRVERGVVRTFAPQVDLDSAADSIRHRMLGPATLARAIDGTRVATPLVNRHAESTRLRFIQRDLPPDVRRSLEILARADLVSERAQEVRRRIAQPTPSSVPEPTLDEVPSSLERNREAAIEPGLMTRLRALLKRWIGSEKVSEVAVERLDSLLTASAAELSVATEQIDGAIADIEMKDAELRELRSSAEELSFDLAVSDEQLRSLEREVQILRRRLVEADLATQTHVEPVESIWNPPYDIAELIARITPGDEAHLAVSRVVFTGDVDRALEIDVREKTPRYAYAFWDYIHVLYDYAEGKVDGRITSGLHAYLKADALDGHKCPPDRHAPTESDSVLNRPEWRAERVLPVPQEVSNTGKVLMDAHFKPTWRDSFAPRMHYFDDTARTGKIYIGYIGRHLKNTKS</sequence>
<evidence type="ECO:0000313" key="4">
    <source>
        <dbReference type="Proteomes" id="UP000325516"/>
    </source>
</evidence>
<proteinExistence type="predicted"/>
<accession>A0A5J6L887</accession>
<keyword evidence="1" id="KW-0175">Coiled coil</keyword>
<keyword evidence="4" id="KW-1185">Reference proteome</keyword>
<organism evidence="3 4">
    <name type="scientific">Microbacterium lushaniae</name>
    <dbReference type="NCBI Taxonomy" id="2614639"/>
    <lineage>
        <taxon>Bacteria</taxon>
        <taxon>Bacillati</taxon>
        <taxon>Actinomycetota</taxon>
        <taxon>Actinomycetes</taxon>
        <taxon>Micrococcales</taxon>
        <taxon>Microbacteriaceae</taxon>
        <taxon>Microbacterium</taxon>
    </lineage>
</organism>
<dbReference type="RefSeq" id="WP_150926922.1">
    <property type="nucleotide sequence ID" value="NZ_CP044232.1"/>
</dbReference>
<dbReference type="AlphaFoldDB" id="A0A5J6L887"/>
<dbReference type="KEGG" id="mlz:F6J85_17095"/>
<feature type="region of interest" description="Disordered" evidence="2">
    <location>
        <begin position="312"/>
        <end position="334"/>
    </location>
</feature>
<evidence type="ECO:0000313" key="3">
    <source>
        <dbReference type="EMBL" id="QEW04631.1"/>
    </source>
</evidence>
<gene>
    <name evidence="3" type="ORF">F6J85_17095</name>
</gene>
<dbReference type="EMBL" id="CP044232">
    <property type="protein sequence ID" value="QEW04631.1"/>
    <property type="molecule type" value="Genomic_DNA"/>
</dbReference>
<protein>
    <submittedName>
        <fullName evidence="3">Uncharacterized protein</fullName>
    </submittedName>
</protein>
<evidence type="ECO:0000256" key="2">
    <source>
        <dbReference type="SAM" id="MobiDB-lite"/>
    </source>
</evidence>
<name>A0A5J6L887_9MICO</name>
<feature type="coiled-coil region" evidence="1">
    <location>
        <begin position="411"/>
        <end position="445"/>
    </location>
</feature>
<dbReference type="Proteomes" id="UP000325516">
    <property type="component" value="Chromosome"/>
</dbReference>
<evidence type="ECO:0000256" key="1">
    <source>
        <dbReference type="SAM" id="Coils"/>
    </source>
</evidence>